<keyword evidence="12" id="KW-0067">ATP-binding</keyword>
<feature type="transmembrane region" description="Helical" evidence="19">
    <location>
        <begin position="395"/>
        <end position="418"/>
    </location>
</feature>
<keyword evidence="13 19" id="KW-1133">Transmembrane helix</keyword>
<evidence type="ECO:0000256" key="10">
    <source>
        <dbReference type="ARBA" id="ARBA00022741"/>
    </source>
</evidence>
<reference evidence="21" key="2">
    <citation type="submission" date="2021-01" db="UniProtKB">
        <authorList>
            <consortium name="EnsemblPlants"/>
        </authorList>
    </citation>
    <scope>IDENTIFICATION</scope>
</reference>
<dbReference type="Gene3D" id="2.60.120.430">
    <property type="entry name" value="Galactose-binding lectin"/>
    <property type="match status" value="1"/>
</dbReference>
<comment type="subcellular location">
    <subcellularLocation>
        <location evidence="1">Membrane</location>
        <topology evidence="1">Single-pass type I membrane protein</topology>
    </subcellularLocation>
</comment>
<evidence type="ECO:0000256" key="5">
    <source>
        <dbReference type="ARBA" id="ARBA00022614"/>
    </source>
</evidence>
<dbReference type="Gene3D" id="1.10.510.10">
    <property type="entry name" value="Transferase(Phosphotransferase) domain 1"/>
    <property type="match status" value="1"/>
</dbReference>
<evidence type="ECO:0000256" key="19">
    <source>
        <dbReference type="SAM" id="Phobius"/>
    </source>
</evidence>
<evidence type="ECO:0000256" key="17">
    <source>
        <dbReference type="ARBA" id="ARBA00047899"/>
    </source>
</evidence>
<dbReference type="Gramene" id="QL04p078984:mrna">
    <property type="protein sequence ID" value="QL04p078984:mrna"/>
    <property type="gene ID" value="QL04p078984"/>
</dbReference>
<dbReference type="InterPro" id="IPR032675">
    <property type="entry name" value="LRR_dom_sf"/>
</dbReference>
<keyword evidence="9" id="KW-0677">Repeat</keyword>
<dbReference type="InterPro" id="IPR000719">
    <property type="entry name" value="Prot_kinase_dom"/>
</dbReference>
<evidence type="ECO:0000256" key="14">
    <source>
        <dbReference type="ARBA" id="ARBA00023136"/>
    </source>
</evidence>
<dbReference type="Proteomes" id="UP000594261">
    <property type="component" value="Chromosome 4"/>
</dbReference>
<keyword evidence="7 19" id="KW-0812">Transmembrane</keyword>
<evidence type="ECO:0000259" key="20">
    <source>
        <dbReference type="PROSITE" id="PS50011"/>
    </source>
</evidence>
<evidence type="ECO:0000256" key="11">
    <source>
        <dbReference type="ARBA" id="ARBA00022777"/>
    </source>
</evidence>
<dbReference type="EMBL" id="LRBV02000004">
    <property type="status" value="NOT_ANNOTATED_CDS"/>
    <property type="molecule type" value="Genomic_DNA"/>
</dbReference>
<organism evidence="21 22">
    <name type="scientific">Quercus lobata</name>
    <name type="common">Valley oak</name>
    <dbReference type="NCBI Taxonomy" id="97700"/>
    <lineage>
        <taxon>Eukaryota</taxon>
        <taxon>Viridiplantae</taxon>
        <taxon>Streptophyta</taxon>
        <taxon>Embryophyta</taxon>
        <taxon>Tracheophyta</taxon>
        <taxon>Spermatophyta</taxon>
        <taxon>Magnoliopsida</taxon>
        <taxon>eudicotyledons</taxon>
        <taxon>Gunneridae</taxon>
        <taxon>Pentapetalae</taxon>
        <taxon>rosids</taxon>
        <taxon>fabids</taxon>
        <taxon>Fagales</taxon>
        <taxon>Fagaceae</taxon>
        <taxon>Quercus</taxon>
    </lineage>
</organism>
<dbReference type="InterPro" id="IPR011009">
    <property type="entry name" value="Kinase-like_dom_sf"/>
</dbReference>
<dbReference type="InParanoid" id="A0A7N2LI83"/>
<accession>A0A7N2LI83</accession>
<dbReference type="OMA" id="VGNYFQR"/>
<keyword evidence="22" id="KW-1185">Reference proteome</keyword>
<keyword evidence="3" id="KW-0723">Serine/threonine-protein kinase</keyword>
<dbReference type="FunFam" id="1.10.510.10:FF:001023">
    <property type="entry name" value="Os07g0541700 protein"/>
    <property type="match status" value="1"/>
</dbReference>
<reference evidence="21 22" key="1">
    <citation type="journal article" date="2016" name="G3 (Bethesda)">
        <title>First Draft Assembly and Annotation of the Genome of a California Endemic Oak Quercus lobata Nee (Fagaceae).</title>
        <authorList>
            <person name="Sork V.L."/>
            <person name="Fitz-Gibbon S.T."/>
            <person name="Puiu D."/>
            <person name="Crepeau M."/>
            <person name="Gugger P.F."/>
            <person name="Sherman R."/>
            <person name="Stevens K."/>
            <person name="Langley C.H."/>
            <person name="Pellegrini M."/>
            <person name="Salzberg S.L."/>
        </authorList>
    </citation>
    <scope>NUCLEOTIDE SEQUENCE [LARGE SCALE GENOMIC DNA]</scope>
    <source>
        <strain evidence="21 22">cv. SW786</strain>
    </source>
</reference>
<comment type="catalytic activity">
    <reaction evidence="18">
        <text>L-seryl-[protein] + ATP = O-phospho-L-seryl-[protein] + ADP + H(+)</text>
        <dbReference type="Rhea" id="RHEA:17989"/>
        <dbReference type="Rhea" id="RHEA-COMP:9863"/>
        <dbReference type="Rhea" id="RHEA-COMP:11604"/>
        <dbReference type="ChEBI" id="CHEBI:15378"/>
        <dbReference type="ChEBI" id="CHEBI:29999"/>
        <dbReference type="ChEBI" id="CHEBI:30616"/>
        <dbReference type="ChEBI" id="CHEBI:83421"/>
        <dbReference type="ChEBI" id="CHEBI:456216"/>
        <dbReference type="EC" id="2.7.11.1"/>
    </reaction>
</comment>
<evidence type="ECO:0000256" key="8">
    <source>
        <dbReference type="ARBA" id="ARBA00022729"/>
    </source>
</evidence>
<evidence type="ECO:0000256" key="4">
    <source>
        <dbReference type="ARBA" id="ARBA00022553"/>
    </source>
</evidence>
<dbReference type="Gene3D" id="3.30.200.20">
    <property type="entry name" value="Phosphorylase Kinase, domain 1"/>
    <property type="match status" value="1"/>
</dbReference>
<comment type="catalytic activity">
    <reaction evidence="17">
        <text>L-threonyl-[protein] + ATP = O-phospho-L-threonyl-[protein] + ADP + H(+)</text>
        <dbReference type="Rhea" id="RHEA:46608"/>
        <dbReference type="Rhea" id="RHEA-COMP:11060"/>
        <dbReference type="Rhea" id="RHEA-COMP:11605"/>
        <dbReference type="ChEBI" id="CHEBI:15378"/>
        <dbReference type="ChEBI" id="CHEBI:30013"/>
        <dbReference type="ChEBI" id="CHEBI:30616"/>
        <dbReference type="ChEBI" id="CHEBI:61977"/>
        <dbReference type="ChEBI" id="CHEBI:456216"/>
        <dbReference type="EC" id="2.7.11.1"/>
    </reaction>
</comment>
<keyword evidence="14 19" id="KW-0472">Membrane</keyword>
<dbReference type="GO" id="GO:0005524">
    <property type="term" value="F:ATP binding"/>
    <property type="evidence" value="ECO:0007669"/>
    <property type="project" value="UniProtKB-KW"/>
</dbReference>
<dbReference type="InterPro" id="IPR001611">
    <property type="entry name" value="Leu-rich_rpt"/>
</dbReference>
<evidence type="ECO:0000256" key="3">
    <source>
        <dbReference type="ARBA" id="ARBA00022527"/>
    </source>
</evidence>
<evidence type="ECO:0000256" key="7">
    <source>
        <dbReference type="ARBA" id="ARBA00022692"/>
    </source>
</evidence>
<sequence length="668" mass="73524">MICYFDGSGISGAIPSTFANLKSLAIVWASDTELTGRIPDFIGNWSKLTTLKLEGNSLEGPIPSVFSNLISLTELRISDLSNGSSSLAFIRNMKSLSTLDLSFNNITGQIPNALFNLSSLSFLFLGSNKLNDTMPAQKSGSLLNIDLSYNNLQGSFPSWVSKQNLQFNLVANNFTIEGSNSRASFCCGEGWEIFGMFAFRIDLSSTGFSLQSRHWKIDNETLGPATYYVVDTERWAVSNVGYFSGSNNAQYTSSSLSQFTNTLDSELFQTARLSASSLRYYGLGLENGNYTVSLQFAEIAFVNSNTWQSLGRRVFDIYIQEAGGASFVAVQKEYDNVQVSQNYLEIHLFWAGKGTCCVPAQGTYGPSSSAISATPEFTPTVSNSPPSSNKNRTGLIVGLVVGVGVVSFLAVFIVFYIVRRRKLPTHDGEELLGIDAKTFTFSYAELKTATEDFNPDNKLGEGGFGPVYKGTLNDGRVIAVKQLSVTSHQGKNQFLTEIATISAVQHRNLEKLYGCCIEGDKRLLVYEYLENKSLDQALFGKRTLNLDWSTRFDICLGVSRGLAYLHEESRLRIVQRDVKASNILLESDLIPKISDFGLAKLYDDKKTHISTRVAGTIGYLALEYAMRGHLTKKADVFAFGVVALELVSGRPNSNSSLEEEKIYLLEWA</sequence>
<evidence type="ECO:0000256" key="6">
    <source>
        <dbReference type="ARBA" id="ARBA00022679"/>
    </source>
</evidence>
<keyword evidence="8" id="KW-0732">Signal</keyword>
<dbReference type="SUPFAM" id="SSF56112">
    <property type="entry name" value="Protein kinase-like (PK-like)"/>
    <property type="match status" value="1"/>
</dbReference>
<dbReference type="InterPro" id="IPR051824">
    <property type="entry name" value="LRR_Rcpt-Like_S/T_Kinase"/>
</dbReference>
<dbReference type="Gene3D" id="3.80.10.10">
    <property type="entry name" value="Ribonuclease Inhibitor"/>
    <property type="match status" value="1"/>
</dbReference>
<evidence type="ECO:0000313" key="22">
    <source>
        <dbReference type="Proteomes" id="UP000594261"/>
    </source>
</evidence>
<evidence type="ECO:0000256" key="1">
    <source>
        <dbReference type="ARBA" id="ARBA00004479"/>
    </source>
</evidence>
<proteinExistence type="predicted"/>
<evidence type="ECO:0000256" key="13">
    <source>
        <dbReference type="ARBA" id="ARBA00022989"/>
    </source>
</evidence>
<protein>
    <recommendedName>
        <fullName evidence="2">non-specific serine/threonine protein kinase</fullName>
        <ecNumber evidence="2">2.7.11.1</ecNumber>
    </recommendedName>
</protein>
<dbReference type="EnsemblPlants" id="QL04p078984:mrna">
    <property type="protein sequence ID" value="QL04p078984:mrna"/>
    <property type="gene ID" value="QL04p078984"/>
</dbReference>
<dbReference type="PROSITE" id="PS51450">
    <property type="entry name" value="LRR"/>
    <property type="match status" value="1"/>
</dbReference>
<keyword evidence="11" id="KW-0418">Kinase</keyword>
<dbReference type="FunFam" id="3.30.200.20:FF:000140">
    <property type="entry name" value="Leucine-rich repeat receptor-like protein kinase"/>
    <property type="match status" value="1"/>
</dbReference>
<evidence type="ECO:0000313" key="21">
    <source>
        <dbReference type="EnsemblPlants" id="QL04p078984:mrna"/>
    </source>
</evidence>
<dbReference type="Pfam" id="PF07714">
    <property type="entry name" value="PK_Tyr_Ser-Thr"/>
    <property type="match status" value="1"/>
</dbReference>
<feature type="domain" description="Protein kinase" evidence="20">
    <location>
        <begin position="453"/>
        <end position="668"/>
    </location>
</feature>
<keyword evidence="10" id="KW-0547">Nucleotide-binding</keyword>
<evidence type="ECO:0000256" key="16">
    <source>
        <dbReference type="ARBA" id="ARBA00023180"/>
    </source>
</evidence>
<evidence type="ECO:0000256" key="9">
    <source>
        <dbReference type="ARBA" id="ARBA00022737"/>
    </source>
</evidence>
<dbReference type="GO" id="GO:0004674">
    <property type="term" value="F:protein serine/threonine kinase activity"/>
    <property type="evidence" value="ECO:0007669"/>
    <property type="project" value="UniProtKB-KW"/>
</dbReference>
<dbReference type="GO" id="GO:0005886">
    <property type="term" value="C:plasma membrane"/>
    <property type="evidence" value="ECO:0007669"/>
    <property type="project" value="TreeGrafter"/>
</dbReference>
<dbReference type="AlphaFoldDB" id="A0A7N2LI83"/>
<dbReference type="SUPFAM" id="SSF52058">
    <property type="entry name" value="L domain-like"/>
    <property type="match status" value="1"/>
</dbReference>
<keyword evidence="15" id="KW-0675">Receptor</keyword>
<evidence type="ECO:0000256" key="15">
    <source>
        <dbReference type="ARBA" id="ARBA00023170"/>
    </source>
</evidence>
<dbReference type="SMART" id="SM00220">
    <property type="entry name" value="S_TKc"/>
    <property type="match status" value="1"/>
</dbReference>
<name>A0A7N2LI83_QUELO</name>
<dbReference type="Pfam" id="PF00560">
    <property type="entry name" value="LRR_1"/>
    <property type="match status" value="3"/>
</dbReference>
<keyword evidence="16" id="KW-0325">Glycoprotein</keyword>
<keyword evidence="6" id="KW-0808">Transferase</keyword>
<dbReference type="Pfam" id="PF11721">
    <property type="entry name" value="Malectin"/>
    <property type="match status" value="1"/>
</dbReference>
<evidence type="ECO:0000256" key="12">
    <source>
        <dbReference type="ARBA" id="ARBA00022840"/>
    </source>
</evidence>
<dbReference type="PANTHER" id="PTHR48006:SF62">
    <property type="entry name" value="LEUCINE-RICH REPEAT TRANSMEMBRANE PROTEIN KINASE"/>
    <property type="match status" value="1"/>
</dbReference>
<dbReference type="PROSITE" id="PS50011">
    <property type="entry name" value="PROTEIN_KINASE_DOM"/>
    <property type="match status" value="1"/>
</dbReference>
<dbReference type="InterPro" id="IPR001245">
    <property type="entry name" value="Ser-Thr/Tyr_kinase_cat_dom"/>
</dbReference>
<dbReference type="InterPro" id="IPR021720">
    <property type="entry name" value="Malectin_dom"/>
</dbReference>
<dbReference type="PANTHER" id="PTHR48006">
    <property type="entry name" value="LEUCINE-RICH REPEAT-CONTAINING PROTEIN DDB_G0281931-RELATED"/>
    <property type="match status" value="1"/>
</dbReference>
<evidence type="ECO:0000256" key="18">
    <source>
        <dbReference type="ARBA" id="ARBA00048679"/>
    </source>
</evidence>
<keyword evidence="5" id="KW-0433">Leucine-rich repeat</keyword>
<dbReference type="EC" id="2.7.11.1" evidence="2"/>
<evidence type="ECO:0000256" key="2">
    <source>
        <dbReference type="ARBA" id="ARBA00012513"/>
    </source>
</evidence>
<keyword evidence="4" id="KW-0597">Phosphoprotein</keyword>